<sequence length="77" mass="8556">MYADIDANLILLFASVETGKLCTHRGENYLCPKNPYLLFSSIEFLAIIIQPSSSLFSSSHTNLQPKECQLLMPLPPA</sequence>
<evidence type="ECO:0000313" key="1">
    <source>
        <dbReference type="EMBL" id="KAK7360859.1"/>
    </source>
</evidence>
<organism evidence="1 2">
    <name type="scientific">Canavalia gladiata</name>
    <name type="common">Sword bean</name>
    <name type="synonym">Dolichos gladiatus</name>
    <dbReference type="NCBI Taxonomy" id="3824"/>
    <lineage>
        <taxon>Eukaryota</taxon>
        <taxon>Viridiplantae</taxon>
        <taxon>Streptophyta</taxon>
        <taxon>Embryophyta</taxon>
        <taxon>Tracheophyta</taxon>
        <taxon>Spermatophyta</taxon>
        <taxon>Magnoliopsida</taxon>
        <taxon>eudicotyledons</taxon>
        <taxon>Gunneridae</taxon>
        <taxon>Pentapetalae</taxon>
        <taxon>rosids</taxon>
        <taxon>fabids</taxon>
        <taxon>Fabales</taxon>
        <taxon>Fabaceae</taxon>
        <taxon>Papilionoideae</taxon>
        <taxon>50 kb inversion clade</taxon>
        <taxon>NPAAA clade</taxon>
        <taxon>indigoferoid/millettioid clade</taxon>
        <taxon>Phaseoleae</taxon>
        <taxon>Canavalia</taxon>
    </lineage>
</organism>
<dbReference type="EMBL" id="JAYMYQ010000001">
    <property type="protein sequence ID" value="KAK7360859.1"/>
    <property type="molecule type" value="Genomic_DNA"/>
</dbReference>
<comment type="caution">
    <text evidence="1">The sequence shown here is derived from an EMBL/GenBank/DDBJ whole genome shotgun (WGS) entry which is preliminary data.</text>
</comment>
<keyword evidence="2" id="KW-1185">Reference proteome</keyword>
<reference evidence="1 2" key="1">
    <citation type="submission" date="2024-01" db="EMBL/GenBank/DDBJ databases">
        <title>The genomes of 5 underutilized Papilionoideae crops provide insights into root nodulation and disease resistanc.</title>
        <authorList>
            <person name="Jiang F."/>
        </authorList>
    </citation>
    <scope>NUCLEOTIDE SEQUENCE [LARGE SCALE GENOMIC DNA]</scope>
    <source>
        <strain evidence="1">LVBAO_FW01</strain>
        <tissue evidence="1">Leaves</tissue>
    </source>
</reference>
<name>A0AAN9R7M5_CANGL</name>
<dbReference type="Proteomes" id="UP001367508">
    <property type="component" value="Unassembled WGS sequence"/>
</dbReference>
<proteinExistence type="predicted"/>
<gene>
    <name evidence="1" type="ORF">VNO77_02875</name>
</gene>
<evidence type="ECO:0000313" key="2">
    <source>
        <dbReference type="Proteomes" id="UP001367508"/>
    </source>
</evidence>
<dbReference type="AlphaFoldDB" id="A0AAN9R7M5"/>
<protein>
    <submittedName>
        <fullName evidence="1">Uncharacterized protein</fullName>
    </submittedName>
</protein>
<accession>A0AAN9R7M5</accession>